<name>A0A4R7CEA2_9HYPH</name>
<sequence length="61" mass="7037">MTDRKLADHPLDDQVPQVPRRPDDKHSLPRPAEGPREHANVEMESGPVDREERDDPFPEMP</sequence>
<organism evidence="2 3">
    <name type="scientific">Enterovirga rhinocerotis</name>
    <dbReference type="NCBI Taxonomy" id="1339210"/>
    <lineage>
        <taxon>Bacteria</taxon>
        <taxon>Pseudomonadati</taxon>
        <taxon>Pseudomonadota</taxon>
        <taxon>Alphaproteobacteria</taxon>
        <taxon>Hyphomicrobiales</taxon>
        <taxon>Methylobacteriaceae</taxon>
        <taxon>Enterovirga</taxon>
    </lineage>
</organism>
<comment type="caution">
    <text evidence="2">The sequence shown here is derived from an EMBL/GenBank/DDBJ whole genome shotgun (WGS) entry which is preliminary data.</text>
</comment>
<dbReference type="EMBL" id="SNZR01000001">
    <property type="protein sequence ID" value="TDR95891.1"/>
    <property type="molecule type" value="Genomic_DNA"/>
</dbReference>
<dbReference type="RefSeq" id="WP_133767801.1">
    <property type="nucleotide sequence ID" value="NZ_SNZR01000001.1"/>
</dbReference>
<protein>
    <submittedName>
        <fullName evidence="2">Uncharacterized protein</fullName>
    </submittedName>
</protein>
<proteinExistence type="predicted"/>
<keyword evidence="3" id="KW-1185">Reference proteome</keyword>
<dbReference type="AlphaFoldDB" id="A0A4R7CEA2"/>
<evidence type="ECO:0000256" key="1">
    <source>
        <dbReference type="SAM" id="MobiDB-lite"/>
    </source>
</evidence>
<feature type="compositionally biased region" description="Basic and acidic residues" evidence="1">
    <location>
        <begin position="20"/>
        <end position="61"/>
    </location>
</feature>
<reference evidence="2 3" key="1">
    <citation type="submission" date="2019-03" db="EMBL/GenBank/DDBJ databases">
        <title>Genomic Encyclopedia of Type Strains, Phase IV (KMG-IV): sequencing the most valuable type-strain genomes for metagenomic binning, comparative biology and taxonomic classification.</title>
        <authorList>
            <person name="Goeker M."/>
        </authorList>
    </citation>
    <scope>NUCLEOTIDE SEQUENCE [LARGE SCALE GENOMIC DNA]</scope>
    <source>
        <strain evidence="2 3">DSM 25903</strain>
    </source>
</reference>
<feature type="compositionally biased region" description="Basic and acidic residues" evidence="1">
    <location>
        <begin position="1"/>
        <end position="12"/>
    </location>
</feature>
<feature type="region of interest" description="Disordered" evidence="1">
    <location>
        <begin position="1"/>
        <end position="61"/>
    </location>
</feature>
<evidence type="ECO:0000313" key="2">
    <source>
        <dbReference type="EMBL" id="TDR95891.1"/>
    </source>
</evidence>
<accession>A0A4R7CEA2</accession>
<evidence type="ECO:0000313" key="3">
    <source>
        <dbReference type="Proteomes" id="UP000295122"/>
    </source>
</evidence>
<gene>
    <name evidence="2" type="ORF">EV668_0005</name>
</gene>
<dbReference type="Proteomes" id="UP000295122">
    <property type="component" value="Unassembled WGS sequence"/>
</dbReference>